<feature type="transmembrane region" description="Helical" evidence="1">
    <location>
        <begin position="18"/>
        <end position="38"/>
    </location>
</feature>
<keyword evidence="1" id="KW-1133">Transmembrane helix</keyword>
<name>A0ABT7BLA7_9CYAN</name>
<sequence length="103" mass="11829">MLTIIDLLFDLMQVIEPFLVPICFISAWVLIAVVAWTLGRAMGEGLAQAKQMHQIPCAHCQFFTNDHRLKCTVHPQYANSERAIDCLDYKPHQTARELDRMKT</sequence>
<accession>A0ABT7BLA7</accession>
<evidence type="ECO:0000256" key="1">
    <source>
        <dbReference type="SAM" id="Phobius"/>
    </source>
</evidence>
<reference evidence="2 3" key="1">
    <citation type="submission" date="2023-01" db="EMBL/GenBank/DDBJ databases">
        <title>Novel diversity within Roseofilum (Cyanobacteria; Desertifilaceae) from marine benthic mats with descriptions of four novel species.</title>
        <authorList>
            <person name="Wang Y."/>
            <person name="Berthold D.E."/>
            <person name="Hu J."/>
            <person name="Lefler F.W."/>
            <person name="Laughinghouse H.D. IV."/>
        </authorList>
    </citation>
    <scope>NUCLEOTIDE SEQUENCE [LARGE SCALE GENOMIC DNA]</scope>
    <source>
        <strain evidence="2 3">BLCC-M91</strain>
    </source>
</reference>
<dbReference type="Proteomes" id="UP001231370">
    <property type="component" value="Unassembled WGS sequence"/>
</dbReference>
<dbReference type="RefSeq" id="WP_283763285.1">
    <property type="nucleotide sequence ID" value="NZ_JAQPOK010000100.1"/>
</dbReference>
<comment type="caution">
    <text evidence="2">The sequence shown here is derived from an EMBL/GenBank/DDBJ whole genome shotgun (WGS) entry which is preliminary data.</text>
</comment>
<keyword evidence="1" id="KW-0812">Transmembrane</keyword>
<protein>
    <submittedName>
        <fullName evidence="2">Uncharacterized protein</fullName>
    </submittedName>
</protein>
<evidence type="ECO:0000313" key="3">
    <source>
        <dbReference type="Proteomes" id="UP001231370"/>
    </source>
</evidence>
<organism evidence="2 3">
    <name type="scientific">Roseofilum halophilum BLCC-M91</name>
    <dbReference type="NCBI Taxonomy" id="3022259"/>
    <lineage>
        <taxon>Bacteria</taxon>
        <taxon>Bacillati</taxon>
        <taxon>Cyanobacteriota</taxon>
        <taxon>Cyanophyceae</taxon>
        <taxon>Desertifilales</taxon>
        <taxon>Desertifilaceae</taxon>
        <taxon>Roseofilum</taxon>
        <taxon>Roseofilum halophilum</taxon>
    </lineage>
</organism>
<evidence type="ECO:0000313" key="2">
    <source>
        <dbReference type="EMBL" id="MDJ1179982.1"/>
    </source>
</evidence>
<keyword evidence="3" id="KW-1185">Reference proteome</keyword>
<gene>
    <name evidence="2" type="ORF">PJF56_14025</name>
</gene>
<keyword evidence="1" id="KW-0472">Membrane</keyword>
<dbReference type="EMBL" id="JAQPOK010000100">
    <property type="protein sequence ID" value="MDJ1179982.1"/>
    <property type="molecule type" value="Genomic_DNA"/>
</dbReference>
<proteinExistence type="predicted"/>